<feature type="compositionally biased region" description="Basic and acidic residues" evidence="2">
    <location>
        <begin position="506"/>
        <end position="517"/>
    </location>
</feature>
<dbReference type="InterPro" id="IPR029035">
    <property type="entry name" value="DHS-like_NAD/FAD-binding_dom"/>
</dbReference>
<organism evidence="5 6">
    <name type="scientific">Amycolatopsis bullii</name>
    <dbReference type="NCBI Taxonomy" id="941987"/>
    <lineage>
        <taxon>Bacteria</taxon>
        <taxon>Bacillati</taxon>
        <taxon>Actinomycetota</taxon>
        <taxon>Actinomycetes</taxon>
        <taxon>Pseudonocardiales</taxon>
        <taxon>Pseudonocardiaceae</taxon>
        <taxon>Amycolatopsis</taxon>
    </lineage>
</organism>
<accession>A0ABQ3K1K5</accession>
<evidence type="ECO:0000256" key="2">
    <source>
        <dbReference type="SAM" id="MobiDB-lite"/>
    </source>
</evidence>
<dbReference type="Proteomes" id="UP000649955">
    <property type="component" value="Unassembled WGS sequence"/>
</dbReference>
<name>A0ABQ3K1K5_9PSEU</name>
<dbReference type="PANTHER" id="PTHR18968">
    <property type="entry name" value="THIAMINE PYROPHOSPHATE ENZYMES"/>
    <property type="match status" value="1"/>
</dbReference>
<dbReference type="Pfam" id="PF02776">
    <property type="entry name" value="TPP_enzyme_N"/>
    <property type="match status" value="1"/>
</dbReference>
<dbReference type="CDD" id="cd07035">
    <property type="entry name" value="TPP_PYR_POX_like"/>
    <property type="match status" value="1"/>
</dbReference>
<feature type="domain" description="Thiamine pyrophosphate enzyme N-terminal TPP-binding" evidence="4">
    <location>
        <begin position="5"/>
        <end position="103"/>
    </location>
</feature>
<proteinExistence type="inferred from homology"/>
<feature type="domain" description="Thiamine pyrophosphate enzyme central" evidence="3">
    <location>
        <begin position="182"/>
        <end position="260"/>
    </location>
</feature>
<evidence type="ECO:0000259" key="3">
    <source>
        <dbReference type="Pfam" id="PF00205"/>
    </source>
</evidence>
<sequence length="517" mass="53829">MTDLVSVLVRELARDGVRQASGVVGAGNFLAVAGLIRHGVDYVAARHEGGAMAMADAYYRATGETAVCATTHGAGLSNSATALSEAVKHRSSVAVICGDAPTGGPRPFDMNTAGFADAIGARAVRVTAGEPVRRTAPRALALARDGDGPVMVCLASAACSGEGEPAVVSEPVRRPACQPAEVDAVLHRLATARRPLVLAGLGAWRSGAAKVLQDLAARVGGLLTTTAMATGLFGDSRWSIGVCGGFASPVAADLIGQADLEIEADATDAAIALLDAIDAAELVRTDWRDVAEPMLAGVGWAQEPYTDVSTTERIDPRTLSLELAGILPAERTVVLDGGHFIAWPFMYWSMPDPAATIFIGSAFQTIGLGFAGAVGAAAGRADRLTVVALGDGGALMGLADPGDADPFPSFGPCRCLRRCRLRIRGAPLRPRRGRSPDDRVPRHGFRRGGRRVRGPGRHGTHRRRPFGAARMVRGRHAGHAGTRLQDRSRGGRAIPGGACGRTRIGKRGDGRARDRQP</sequence>
<evidence type="ECO:0000313" key="5">
    <source>
        <dbReference type="EMBL" id="GHF99100.1"/>
    </source>
</evidence>
<evidence type="ECO:0000259" key="4">
    <source>
        <dbReference type="Pfam" id="PF02776"/>
    </source>
</evidence>
<dbReference type="EMBL" id="BNAW01000003">
    <property type="protein sequence ID" value="GHF99100.1"/>
    <property type="molecule type" value="Genomic_DNA"/>
</dbReference>
<dbReference type="InterPro" id="IPR029061">
    <property type="entry name" value="THDP-binding"/>
</dbReference>
<protein>
    <submittedName>
        <fullName evidence="5">Uncharacterized protein</fullName>
    </submittedName>
</protein>
<feature type="region of interest" description="Disordered" evidence="2">
    <location>
        <begin position="427"/>
        <end position="517"/>
    </location>
</feature>
<dbReference type="InterPro" id="IPR012001">
    <property type="entry name" value="Thiamin_PyroP_enz_TPP-bd_dom"/>
</dbReference>
<keyword evidence="6" id="KW-1185">Reference proteome</keyword>
<dbReference type="InterPro" id="IPR045229">
    <property type="entry name" value="TPP_enz"/>
</dbReference>
<gene>
    <name evidence="5" type="ORF">GCM10017567_12450</name>
</gene>
<evidence type="ECO:0000313" key="6">
    <source>
        <dbReference type="Proteomes" id="UP000649955"/>
    </source>
</evidence>
<dbReference type="SUPFAM" id="SSF52518">
    <property type="entry name" value="Thiamin diphosphate-binding fold (THDP-binding)"/>
    <property type="match status" value="2"/>
</dbReference>
<dbReference type="PANTHER" id="PTHR18968:SF13">
    <property type="entry name" value="ACETOLACTATE SYNTHASE CATALYTIC SUBUNIT, MITOCHONDRIAL"/>
    <property type="match status" value="1"/>
</dbReference>
<comment type="caution">
    <text evidence="5">The sequence shown here is derived from an EMBL/GenBank/DDBJ whole genome shotgun (WGS) entry which is preliminary data.</text>
</comment>
<reference evidence="6" key="1">
    <citation type="journal article" date="2019" name="Int. J. Syst. Evol. Microbiol.">
        <title>The Global Catalogue of Microorganisms (GCM) 10K type strain sequencing project: providing services to taxonomists for standard genome sequencing and annotation.</title>
        <authorList>
            <consortium name="The Broad Institute Genomics Platform"/>
            <consortium name="The Broad Institute Genome Sequencing Center for Infectious Disease"/>
            <person name="Wu L."/>
            <person name="Ma J."/>
        </authorList>
    </citation>
    <scope>NUCLEOTIDE SEQUENCE [LARGE SCALE GENOMIC DNA]</scope>
    <source>
        <strain evidence="6">CGMCC 4.7680</strain>
    </source>
</reference>
<dbReference type="Gene3D" id="3.40.50.1220">
    <property type="entry name" value="TPP-binding domain"/>
    <property type="match status" value="2"/>
</dbReference>
<evidence type="ECO:0000256" key="1">
    <source>
        <dbReference type="ARBA" id="ARBA00007812"/>
    </source>
</evidence>
<dbReference type="InterPro" id="IPR012000">
    <property type="entry name" value="Thiamin_PyroP_enz_cen_dom"/>
</dbReference>
<feature type="compositionally biased region" description="Basic residues" evidence="2">
    <location>
        <begin position="442"/>
        <end position="465"/>
    </location>
</feature>
<dbReference type="SUPFAM" id="SSF52467">
    <property type="entry name" value="DHS-like NAD/FAD-binding domain"/>
    <property type="match status" value="1"/>
</dbReference>
<dbReference type="Gene3D" id="3.40.50.970">
    <property type="match status" value="2"/>
</dbReference>
<dbReference type="Pfam" id="PF00205">
    <property type="entry name" value="TPP_enzyme_M"/>
    <property type="match status" value="1"/>
</dbReference>
<comment type="similarity">
    <text evidence="1">Belongs to the TPP enzyme family.</text>
</comment>